<keyword evidence="1" id="KW-0812">Transmembrane</keyword>
<reference evidence="2" key="1">
    <citation type="journal article" date="2021" name="Proc. Natl. Acad. Sci. U.S.A.">
        <title>A Catalog of Tens of Thousands of Viruses from Human Metagenomes Reveals Hidden Associations with Chronic Diseases.</title>
        <authorList>
            <person name="Tisza M.J."/>
            <person name="Buck C.B."/>
        </authorList>
    </citation>
    <scope>NUCLEOTIDE SEQUENCE</scope>
    <source>
        <strain evidence="2">CtICF6</strain>
    </source>
</reference>
<feature type="transmembrane region" description="Helical" evidence="1">
    <location>
        <begin position="39"/>
        <end position="59"/>
    </location>
</feature>
<protein>
    <submittedName>
        <fullName evidence="2">Holin</fullName>
    </submittedName>
</protein>
<dbReference type="Pfam" id="PF16945">
    <property type="entry name" value="Phage_r1t_holin"/>
    <property type="match status" value="1"/>
</dbReference>
<proteinExistence type="predicted"/>
<organism evidence="2">
    <name type="scientific">Siphoviridae sp. ctICF6</name>
    <dbReference type="NCBI Taxonomy" id="2825427"/>
    <lineage>
        <taxon>Viruses</taxon>
        <taxon>Duplodnaviria</taxon>
        <taxon>Heunggongvirae</taxon>
        <taxon>Uroviricota</taxon>
        <taxon>Caudoviricetes</taxon>
    </lineage>
</organism>
<sequence length="92" mass="9577">MLFTKDFWVDTLERAIRTACQAALSAGVVGGVGLFQVDWLNVCGIALVAAIASVLTCVASSGKTDSISPASFAMSDKAKVTGKHIKNTEVSE</sequence>
<keyword evidence="1" id="KW-0472">Membrane</keyword>
<accession>A0A8S5UL72</accession>
<evidence type="ECO:0000313" key="2">
    <source>
        <dbReference type="EMBL" id="DAF95138.1"/>
    </source>
</evidence>
<dbReference type="EMBL" id="BK016104">
    <property type="protein sequence ID" value="DAF95138.1"/>
    <property type="molecule type" value="Genomic_DNA"/>
</dbReference>
<evidence type="ECO:0000256" key="1">
    <source>
        <dbReference type="SAM" id="Phobius"/>
    </source>
</evidence>
<name>A0A8S5UL72_9CAUD</name>
<keyword evidence="1" id="KW-1133">Transmembrane helix</keyword>
<dbReference type="InterPro" id="IPR020109">
    <property type="entry name" value="Holin_r1t"/>
</dbReference>